<proteinExistence type="predicted"/>
<dbReference type="PANTHER" id="PTHR38477">
    <property type="entry name" value="HYPOTHETICAL EXPORTED PROTEIN"/>
    <property type="match status" value="1"/>
</dbReference>
<dbReference type="InterPro" id="IPR038063">
    <property type="entry name" value="Transpep_catalytic_dom"/>
</dbReference>
<sequence length="253" mass="27173">MRFPTRLVHGFAIAAWLVPVAGHASGRAVAPEPWAPSVPDLANRLARAAPAADREVLRLAARAMTCALRHPGSGIDPQRLGVIDYSRPSTEPRLWVFDLAGGRLLFEEWVAHGRNSGENLTTRFSNREGSHMTSLGGFTAQESYIGGNGYSLRLDGLEPGFNDRARERAIVIHGAPYVDPASARLQGRLGRSLGCPAVRPAVARRLIDTIRGGTFVFAYYPDQEWLRRSRLLGGECGGAGAARAAGAEAPAAR</sequence>
<dbReference type="RefSeq" id="WP_162309696.1">
    <property type="nucleotide sequence ID" value="NZ_JACHGU010000003.1"/>
</dbReference>
<dbReference type="UniPathway" id="UPA00219"/>
<dbReference type="SUPFAM" id="SSF141523">
    <property type="entry name" value="L,D-transpeptidase catalytic domain-like"/>
    <property type="match status" value="1"/>
</dbReference>
<gene>
    <name evidence="1" type="ORF">B1992_01605</name>
</gene>
<organism evidence="1 2">
    <name type="scientific">Pseudoxanthomonas broegbernensis</name>
    <dbReference type="NCBI Taxonomy" id="83619"/>
    <lineage>
        <taxon>Bacteria</taxon>
        <taxon>Pseudomonadati</taxon>
        <taxon>Pseudomonadota</taxon>
        <taxon>Gammaproteobacteria</taxon>
        <taxon>Lysobacterales</taxon>
        <taxon>Lysobacteraceae</taxon>
        <taxon>Pseudoxanthomonas</taxon>
    </lineage>
</organism>
<dbReference type="Pfam" id="PF13645">
    <property type="entry name" value="YkuD_2"/>
    <property type="match status" value="1"/>
</dbReference>
<evidence type="ECO:0008006" key="3">
    <source>
        <dbReference type="Google" id="ProtNLM"/>
    </source>
</evidence>
<dbReference type="InterPro" id="IPR032676">
    <property type="entry name" value="YkuD_2"/>
</dbReference>
<reference evidence="1 2" key="1">
    <citation type="submission" date="2017-10" db="EMBL/GenBank/DDBJ databases">
        <title>Whole genome sequencing of Pseudoxanthomonas broegbernensis DSM 12573(T).</title>
        <authorList>
            <person name="Kumar S."/>
            <person name="Bansal K."/>
            <person name="Kaur A."/>
            <person name="Patil P."/>
            <person name="Sharma S."/>
            <person name="Patil P.B."/>
        </authorList>
    </citation>
    <scope>NUCLEOTIDE SEQUENCE [LARGE SCALE GENOMIC DNA]</scope>
    <source>
        <strain evidence="1 2">DSM 12573</strain>
    </source>
</reference>
<dbReference type="PANTHER" id="PTHR38477:SF1">
    <property type="entry name" value="MUREIN L,D-TRANSPEPTIDASE CATALYTIC DOMAIN FAMILY PROTEIN"/>
    <property type="match status" value="1"/>
</dbReference>
<accession>A0A7V8GQB2</accession>
<evidence type="ECO:0000313" key="1">
    <source>
        <dbReference type="EMBL" id="KAF1688138.1"/>
    </source>
</evidence>
<dbReference type="EMBL" id="MWIP01000001">
    <property type="protein sequence ID" value="KAF1688138.1"/>
    <property type="molecule type" value="Genomic_DNA"/>
</dbReference>
<evidence type="ECO:0000313" key="2">
    <source>
        <dbReference type="Proteomes" id="UP000462066"/>
    </source>
</evidence>
<dbReference type="AlphaFoldDB" id="A0A7V8GQB2"/>
<protein>
    <recommendedName>
        <fullName evidence="3">L,D-transpeptidase catalytic domain</fullName>
    </recommendedName>
</protein>
<keyword evidence="2" id="KW-1185">Reference proteome</keyword>
<name>A0A7V8GQB2_9GAMM</name>
<dbReference type="Proteomes" id="UP000462066">
    <property type="component" value="Unassembled WGS sequence"/>
</dbReference>
<comment type="caution">
    <text evidence="1">The sequence shown here is derived from an EMBL/GenBank/DDBJ whole genome shotgun (WGS) entry which is preliminary data.</text>
</comment>
<dbReference type="GO" id="GO:0009252">
    <property type="term" value="P:peptidoglycan biosynthetic process"/>
    <property type="evidence" value="ECO:0007669"/>
    <property type="project" value="UniProtKB-UniPathway"/>
</dbReference>